<comment type="caution">
    <text evidence="2">The sequence shown here is derived from an EMBL/GenBank/DDBJ whole genome shotgun (WGS) entry which is preliminary data.</text>
</comment>
<dbReference type="EMBL" id="ASHM01058648">
    <property type="protein sequence ID" value="PNX89097.1"/>
    <property type="molecule type" value="Genomic_DNA"/>
</dbReference>
<keyword evidence="1" id="KW-0732">Signal</keyword>
<dbReference type="Proteomes" id="UP000236291">
    <property type="component" value="Unassembled WGS sequence"/>
</dbReference>
<name>A0A2K3ME84_TRIPR</name>
<evidence type="ECO:0000313" key="2">
    <source>
        <dbReference type="EMBL" id="PNX89097.1"/>
    </source>
</evidence>
<evidence type="ECO:0000313" key="3">
    <source>
        <dbReference type="Proteomes" id="UP000236291"/>
    </source>
</evidence>
<organism evidence="2 3">
    <name type="scientific">Trifolium pratense</name>
    <name type="common">Red clover</name>
    <dbReference type="NCBI Taxonomy" id="57577"/>
    <lineage>
        <taxon>Eukaryota</taxon>
        <taxon>Viridiplantae</taxon>
        <taxon>Streptophyta</taxon>
        <taxon>Embryophyta</taxon>
        <taxon>Tracheophyta</taxon>
        <taxon>Spermatophyta</taxon>
        <taxon>Magnoliopsida</taxon>
        <taxon>eudicotyledons</taxon>
        <taxon>Gunneridae</taxon>
        <taxon>Pentapetalae</taxon>
        <taxon>rosids</taxon>
        <taxon>fabids</taxon>
        <taxon>Fabales</taxon>
        <taxon>Fabaceae</taxon>
        <taxon>Papilionoideae</taxon>
        <taxon>50 kb inversion clade</taxon>
        <taxon>NPAAA clade</taxon>
        <taxon>Hologalegina</taxon>
        <taxon>IRL clade</taxon>
        <taxon>Trifolieae</taxon>
        <taxon>Trifolium</taxon>
    </lineage>
</organism>
<protein>
    <submittedName>
        <fullName evidence="2">Auxin-induced protein 5ng4-like</fullName>
    </submittedName>
</protein>
<dbReference type="AlphaFoldDB" id="A0A2K3ME84"/>
<gene>
    <name evidence="2" type="ORF">L195_g045214</name>
</gene>
<reference evidence="2 3" key="1">
    <citation type="journal article" date="2014" name="Am. J. Bot.">
        <title>Genome assembly and annotation for red clover (Trifolium pratense; Fabaceae).</title>
        <authorList>
            <person name="Istvanek J."/>
            <person name="Jaros M."/>
            <person name="Krenek A."/>
            <person name="Repkova J."/>
        </authorList>
    </citation>
    <scope>NUCLEOTIDE SEQUENCE [LARGE SCALE GENOMIC DNA]</scope>
    <source>
        <strain evidence="3">cv. Tatra</strain>
        <tissue evidence="2">Young leaves</tissue>
    </source>
</reference>
<feature type="signal peptide" evidence="1">
    <location>
        <begin position="1"/>
        <end position="18"/>
    </location>
</feature>
<feature type="non-terminal residue" evidence="2">
    <location>
        <position position="1"/>
    </location>
</feature>
<accession>A0A2K3ME84</accession>
<evidence type="ECO:0000256" key="1">
    <source>
        <dbReference type="SAM" id="SignalP"/>
    </source>
</evidence>
<feature type="chain" id="PRO_5014416304" evidence="1">
    <location>
        <begin position="19"/>
        <end position="86"/>
    </location>
</feature>
<reference evidence="2 3" key="2">
    <citation type="journal article" date="2017" name="Front. Plant Sci.">
        <title>Gene Classification and Mining of Molecular Markers Useful in Red Clover (Trifolium pratense) Breeding.</title>
        <authorList>
            <person name="Istvanek J."/>
            <person name="Dluhosova J."/>
            <person name="Dluhos P."/>
            <person name="Patkova L."/>
            <person name="Nedelnik J."/>
            <person name="Repkova J."/>
        </authorList>
    </citation>
    <scope>NUCLEOTIDE SEQUENCE [LARGE SCALE GENOMIC DNA]</scope>
    <source>
        <strain evidence="3">cv. Tatra</strain>
        <tissue evidence="2">Young leaves</tissue>
    </source>
</reference>
<proteinExistence type="predicted"/>
<dbReference type="ExpressionAtlas" id="A0A2K3ME84">
    <property type="expression patterns" value="baseline"/>
</dbReference>
<sequence length="86" mass="9413">SVMGAILIVIGLYSVLWGKHKEEIERKVDDIPLPIKSTQMSGNLGPVIDDTDQVKHGQVGDTNNMLSSLAITMPTREPTNNNVNQQ</sequence>